<feature type="domain" description="NmrA-like" evidence="1">
    <location>
        <begin position="6"/>
        <end position="237"/>
    </location>
</feature>
<dbReference type="InterPro" id="IPR008030">
    <property type="entry name" value="NmrA-like"/>
</dbReference>
<reference evidence="2 3" key="1">
    <citation type="submission" date="2016-10" db="EMBL/GenBank/DDBJ databases">
        <authorList>
            <person name="de Groot N.N."/>
        </authorList>
    </citation>
    <scope>NUCLEOTIDE SEQUENCE [LARGE SCALE GENOMIC DNA]</scope>
    <source>
        <strain evidence="2 3">U95</strain>
    </source>
</reference>
<evidence type="ECO:0000313" key="2">
    <source>
        <dbReference type="EMBL" id="SCZ61619.1"/>
    </source>
</evidence>
<gene>
    <name evidence="2" type="ORF">SAMN04488118_104264</name>
</gene>
<proteinExistence type="predicted"/>
<dbReference type="STRING" id="1156985.SAMN04488118_104264"/>
<dbReference type="EMBL" id="FMWG01000004">
    <property type="protein sequence ID" value="SCZ61619.1"/>
    <property type="molecule type" value="Genomic_DNA"/>
</dbReference>
<dbReference type="AlphaFoldDB" id="A0A1G5QKE1"/>
<dbReference type="RefSeq" id="WP_090218042.1">
    <property type="nucleotide sequence ID" value="NZ_FMWG01000004.1"/>
</dbReference>
<dbReference type="InterPro" id="IPR051604">
    <property type="entry name" value="Ergot_Alk_Oxidoreductase"/>
</dbReference>
<accession>A0A1G5QKE1</accession>
<organism evidence="2 3">
    <name type="scientific">Epibacterium ulvae</name>
    <dbReference type="NCBI Taxonomy" id="1156985"/>
    <lineage>
        <taxon>Bacteria</taxon>
        <taxon>Pseudomonadati</taxon>
        <taxon>Pseudomonadota</taxon>
        <taxon>Alphaproteobacteria</taxon>
        <taxon>Rhodobacterales</taxon>
        <taxon>Roseobacteraceae</taxon>
        <taxon>Epibacterium</taxon>
    </lineage>
</organism>
<dbReference type="Gene3D" id="3.40.50.720">
    <property type="entry name" value="NAD(P)-binding Rossmann-like Domain"/>
    <property type="match status" value="1"/>
</dbReference>
<protein>
    <submittedName>
        <fullName evidence="2">Uncharacterized conserved protein YbjT, contains NAD(P)-binding and DUF2867 domains</fullName>
    </submittedName>
</protein>
<name>A0A1G5QKE1_9RHOB</name>
<dbReference type="Pfam" id="PF05368">
    <property type="entry name" value="NmrA"/>
    <property type="match status" value="1"/>
</dbReference>
<keyword evidence="3" id="KW-1185">Reference proteome</keyword>
<evidence type="ECO:0000313" key="3">
    <source>
        <dbReference type="Proteomes" id="UP000198767"/>
    </source>
</evidence>
<dbReference type="InterPro" id="IPR036291">
    <property type="entry name" value="NAD(P)-bd_dom_sf"/>
</dbReference>
<dbReference type="Proteomes" id="UP000198767">
    <property type="component" value="Unassembled WGS sequence"/>
</dbReference>
<dbReference type="PANTHER" id="PTHR43162">
    <property type="match status" value="1"/>
</dbReference>
<evidence type="ECO:0000259" key="1">
    <source>
        <dbReference type="Pfam" id="PF05368"/>
    </source>
</evidence>
<dbReference type="SUPFAM" id="SSF51735">
    <property type="entry name" value="NAD(P)-binding Rossmann-fold domains"/>
    <property type="match status" value="1"/>
</dbReference>
<dbReference type="OrthoDB" id="7419852at2"/>
<sequence>MTSATSKTFAIFGATGAQGSPVVKEALAKGHTVRAIARDAAKIASHHPDAIAVAADLSDEDAVAKALEGVDAAFLHFPMPSGPDDSQNWAAAFFSAAHKVNLPLLVYVTGGPSGDRFPSSVIVDATTQGMNAVLGSGVPSIVLQSAVYLENLQPEIFLPDLRSKGRLDYPPIPHGLKMQWTSHKDQATLAVAALSRPDLAGNAFEIGSPQALTGADLAELIQVWVGRDVTFDPMTPDEFGTRVGDAIGSPGAAFALGDLYGAIAKLNGEDMAVDTDALETTFNVKLTAVADHIKSWA</sequence>
<dbReference type="PANTHER" id="PTHR43162:SF1">
    <property type="entry name" value="PRESTALK A DIFFERENTIATION PROTEIN A"/>
    <property type="match status" value="1"/>
</dbReference>